<dbReference type="Pfam" id="PF07559">
    <property type="entry name" value="FlgE_D2"/>
    <property type="match status" value="1"/>
</dbReference>
<keyword evidence="11" id="KW-1185">Reference proteome</keyword>
<evidence type="ECO:0000256" key="4">
    <source>
        <dbReference type="ARBA" id="ARBA00023143"/>
    </source>
</evidence>
<dbReference type="Proteomes" id="UP001430172">
    <property type="component" value="Unassembled WGS sequence"/>
</dbReference>
<comment type="caution">
    <text evidence="10">The sequence shown here is derived from an EMBL/GenBank/DDBJ whole genome shotgun (WGS) entry which is preliminary data.</text>
</comment>
<keyword evidence="4 5" id="KW-0975">Bacterial flagellum</keyword>
<evidence type="ECO:0000259" key="8">
    <source>
        <dbReference type="Pfam" id="PF07559"/>
    </source>
</evidence>
<comment type="similarity">
    <text evidence="2 5">Belongs to the flagella basal body rod proteins family.</text>
</comment>
<evidence type="ECO:0000256" key="5">
    <source>
        <dbReference type="RuleBase" id="RU362116"/>
    </source>
</evidence>
<evidence type="ECO:0000259" key="9">
    <source>
        <dbReference type="Pfam" id="PF22692"/>
    </source>
</evidence>
<dbReference type="SUPFAM" id="SSF117143">
    <property type="entry name" value="Flagellar hook protein flgE"/>
    <property type="match status" value="1"/>
</dbReference>
<dbReference type="InterPro" id="IPR001444">
    <property type="entry name" value="Flag_bb_rod_N"/>
</dbReference>
<dbReference type="EMBL" id="JAFDVD010000015">
    <property type="protein sequence ID" value="MBM6401456.1"/>
    <property type="molecule type" value="Genomic_DNA"/>
</dbReference>
<feature type="domain" description="Flagellar basal body rod protein N-terminal" evidence="6">
    <location>
        <begin position="7"/>
        <end position="35"/>
    </location>
</feature>
<evidence type="ECO:0000259" key="7">
    <source>
        <dbReference type="Pfam" id="PF06429"/>
    </source>
</evidence>
<reference evidence="10" key="1">
    <citation type="submission" date="2021-02" db="EMBL/GenBank/DDBJ databases">
        <title>Phycicoccus sp. MQZ13P-5T, whole genome shotgun sequence.</title>
        <authorList>
            <person name="Tuo L."/>
        </authorList>
    </citation>
    <scope>NUCLEOTIDE SEQUENCE</scope>
    <source>
        <strain evidence="10">MQZ13P-5</strain>
    </source>
</reference>
<proteinExistence type="inferred from homology"/>
<feature type="domain" description="Flagellar hook protein FlgE D2" evidence="8">
    <location>
        <begin position="180"/>
        <end position="287"/>
    </location>
</feature>
<feature type="domain" description="Flagellar basal-body/hook protein C-terminal" evidence="7">
    <location>
        <begin position="362"/>
        <end position="406"/>
    </location>
</feature>
<evidence type="ECO:0000313" key="10">
    <source>
        <dbReference type="EMBL" id="MBM6401456.1"/>
    </source>
</evidence>
<feature type="domain" description="Flagellar hook protein FlgE/F/G-like D1" evidence="9">
    <location>
        <begin position="89"/>
        <end position="145"/>
    </location>
</feature>
<dbReference type="PANTHER" id="PTHR30435:SF1">
    <property type="entry name" value="FLAGELLAR HOOK PROTEIN FLGE"/>
    <property type="match status" value="1"/>
</dbReference>
<accession>A0ABS2CQP4</accession>
<protein>
    <recommendedName>
        <fullName evidence="3 5">Flagellar hook protein FlgE</fullName>
    </recommendedName>
</protein>
<keyword evidence="10" id="KW-0966">Cell projection</keyword>
<dbReference type="RefSeq" id="WP_204131926.1">
    <property type="nucleotide sequence ID" value="NZ_JAFDVD010000015.1"/>
</dbReference>
<dbReference type="InterPro" id="IPR037058">
    <property type="entry name" value="Falgellar_hook_FlgE_sf"/>
</dbReference>
<dbReference type="PANTHER" id="PTHR30435">
    <property type="entry name" value="FLAGELLAR PROTEIN"/>
    <property type="match status" value="1"/>
</dbReference>
<comment type="subcellular location">
    <subcellularLocation>
        <location evidence="1 5">Bacterial flagellum basal body</location>
    </subcellularLocation>
</comment>
<dbReference type="InterPro" id="IPR011491">
    <property type="entry name" value="FlgE_D2"/>
</dbReference>
<dbReference type="InterPro" id="IPR010930">
    <property type="entry name" value="Flg_bb/hook_C_dom"/>
</dbReference>
<evidence type="ECO:0000256" key="2">
    <source>
        <dbReference type="ARBA" id="ARBA00009677"/>
    </source>
</evidence>
<gene>
    <name evidence="10" type="ORF">JQN70_13740</name>
</gene>
<name>A0ABS2CQP4_9MICO</name>
<organism evidence="10 11">
    <name type="scientific">Phycicoccus sonneratiae</name>
    <dbReference type="NCBI Taxonomy" id="2807628"/>
    <lineage>
        <taxon>Bacteria</taxon>
        <taxon>Bacillati</taxon>
        <taxon>Actinomycetota</taxon>
        <taxon>Actinomycetes</taxon>
        <taxon>Micrococcales</taxon>
        <taxon>Intrasporangiaceae</taxon>
        <taxon>Phycicoccus</taxon>
    </lineage>
</organism>
<evidence type="ECO:0000313" key="11">
    <source>
        <dbReference type="Proteomes" id="UP001430172"/>
    </source>
</evidence>
<dbReference type="InterPro" id="IPR020013">
    <property type="entry name" value="Flagellar_FlgE/F/G"/>
</dbReference>
<dbReference type="Pfam" id="PF00460">
    <property type="entry name" value="Flg_bb_rod"/>
    <property type="match status" value="1"/>
</dbReference>
<evidence type="ECO:0000259" key="6">
    <source>
        <dbReference type="Pfam" id="PF00460"/>
    </source>
</evidence>
<evidence type="ECO:0000256" key="1">
    <source>
        <dbReference type="ARBA" id="ARBA00004117"/>
    </source>
</evidence>
<keyword evidence="10" id="KW-0969">Cilium</keyword>
<dbReference type="Pfam" id="PF06429">
    <property type="entry name" value="Flg_bbr_C"/>
    <property type="match status" value="1"/>
</dbReference>
<comment type="function">
    <text evidence="5">A flexible structure which links the flagellar filament to the drive apparatus in the basal body.</text>
</comment>
<dbReference type="NCBIfam" id="TIGR03506">
    <property type="entry name" value="FlgEFG_subfam"/>
    <property type="match status" value="1"/>
</dbReference>
<dbReference type="Pfam" id="PF22692">
    <property type="entry name" value="LlgE_F_G_D1"/>
    <property type="match status" value="1"/>
</dbReference>
<evidence type="ECO:0000256" key="3">
    <source>
        <dbReference type="ARBA" id="ARBA00019015"/>
    </source>
</evidence>
<sequence length="408" mass="40923">MLRSLFSAVTGMRSHQTAMDVIGNNIANVNTAGFKSSQTQFQDTLSQALRAGGGGVNPAQVGLGVQVAGIATNFSQGSAQTTNRPSDLMISGDGFFMVQQAGSLVYSRAGAFSLDGQGNLVSPNGGVVQGWLAVDGKINTGTSTTGLRVPTGLIMAPTPTTAVDAGGNLSADAAVGATVVNGIDVFDQTGRSIPVTLTYTKTGPDTWTAAATVAGSGGATTTVGSATLTWDSTTMAFTPGSVAMTNASLASAGYVFPGDVAINLAGDGTPLTQYAGASTATLRGQDGSSAGTLQSWGVGADGVITGSFSNGRTQSLGQVALAFFGNPEGLEKAGDSSFRVSAASGQPAIGVPGTGGRGSIAAGRLEMSNVDLAQEFTNLVMIQRGFQANSRVVSASDEILQDLVNLKR</sequence>
<keyword evidence="10" id="KW-0282">Flagellum</keyword>
<dbReference type="InterPro" id="IPR037925">
    <property type="entry name" value="FlgE/F/G-like"/>
</dbReference>
<dbReference type="Gene3D" id="2.60.98.20">
    <property type="entry name" value="Flagellar hook protein FlgE"/>
    <property type="match status" value="1"/>
</dbReference>
<dbReference type="InterPro" id="IPR053967">
    <property type="entry name" value="LlgE_F_G-like_D1"/>
</dbReference>